<keyword evidence="5" id="KW-1185">Reference proteome</keyword>
<dbReference type="AlphaFoldDB" id="A0A917QJ66"/>
<keyword evidence="1 2" id="KW-0129">CBS domain</keyword>
<dbReference type="InterPro" id="IPR000644">
    <property type="entry name" value="CBS_dom"/>
</dbReference>
<feature type="domain" description="CBS" evidence="3">
    <location>
        <begin position="75"/>
        <end position="133"/>
    </location>
</feature>
<evidence type="ECO:0000313" key="5">
    <source>
        <dbReference type="Proteomes" id="UP000600449"/>
    </source>
</evidence>
<dbReference type="PANTHER" id="PTHR43080:SF2">
    <property type="entry name" value="CBS DOMAIN-CONTAINING PROTEIN"/>
    <property type="match status" value="1"/>
</dbReference>
<evidence type="ECO:0000256" key="2">
    <source>
        <dbReference type="PROSITE-ProRule" id="PRU00703"/>
    </source>
</evidence>
<dbReference type="PANTHER" id="PTHR43080">
    <property type="entry name" value="CBS DOMAIN-CONTAINING PROTEIN CBSX3, MITOCHONDRIAL"/>
    <property type="match status" value="1"/>
</dbReference>
<dbReference type="SMART" id="SM00116">
    <property type="entry name" value="CBS"/>
    <property type="match status" value="2"/>
</dbReference>
<dbReference type="CDD" id="cd02205">
    <property type="entry name" value="CBS_pair_SF"/>
    <property type="match status" value="1"/>
</dbReference>
<dbReference type="InterPro" id="IPR046342">
    <property type="entry name" value="CBS_dom_sf"/>
</dbReference>
<dbReference type="Pfam" id="PF00571">
    <property type="entry name" value="CBS"/>
    <property type="match status" value="2"/>
</dbReference>
<evidence type="ECO:0000259" key="3">
    <source>
        <dbReference type="PROSITE" id="PS51371"/>
    </source>
</evidence>
<organism evidence="4 5">
    <name type="scientific">Salinarimonas ramus</name>
    <dbReference type="NCBI Taxonomy" id="690164"/>
    <lineage>
        <taxon>Bacteria</taxon>
        <taxon>Pseudomonadati</taxon>
        <taxon>Pseudomonadota</taxon>
        <taxon>Alphaproteobacteria</taxon>
        <taxon>Hyphomicrobiales</taxon>
        <taxon>Salinarimonadaceae</taxon>
        <taxon>Salinarimonas</taxon>
    </lineage>
</organism>
<sequence length="146" mass="15788">MFVNDISEVARGRLVLIAADAELIEAAKFLTSGTDIVVVRDGDGIVQGVVTKTDVVKQMSVCRGAACHCPVSTVMTPNPMTCHGSDLLQDVSLKMKTRHLKNIVLVDESNRPIGLLTARSILRVLLGDAQHEEEQLVDYISGAGYR</sequence>
<name>A0A917QJ66_9HYPH</name>
<evidence type="ECO:0000256" key="1">
    <source>
        <dbReference type="ARBA" id="ARBA00023122"/>
    </source>
</evidence>
<protein>
    <recommendedName>
        <fullName evidence="3">CBS domain-containing protein</fullName>
    </recommendedName>
</protein>
<dbReference type="EMBL" id="BMMF01000015">
    <property type="protein sequence ID" value="GGK51586.1"/>
    <property type="molecule type" value="Genomic_DNA"/>
</dbReference>
<comment type="caution">
    <text evidence="4">The sequence shown here is derived from an EMBL/GenBank/DDBJ whole genome shotgun (WGS) entry which is preliminary data.</text>
</comment>
<reference evidence="4 5" key="1">
    <citation type="journal article" date="2014" name="Int. J. Syst. Evol. Microbiol.">
        <title>Complete genome sequence of Corynebacterium casei LMG S-19264T (=DSM 44701T), isolated from a smear-ripened cheese.</title>
        <authorList>
            <consortium name="US DOE Joint Genome Institute (JGI-PGF)"/>
            <person name="Walter F."/>
            <person name="Albersmeier A."/>
            <person name="Kalinowski J."/>
            <person name="Ruckert C."/>
        </authorList>
    </citation>
    <scope>NUCLEOTIDE SEQUENCE [LARGE SCALE GENOMIC DNA]</scope>
    <source>
        <strain evidence="4 5">CGMCC 1.9161</strain>
    </source>
</reference>
<dbReference type="PROSITE" id="PS51371">
    <property type="entry name" value="CBS"/>
    <property type="match status" value="1"/>
</dbReference>
<dbReference type="Proteomes" id="UP000600449">
    <property type="component" value="Unassembled WGS sequence"/>
</dbReference>
<evidence type="ECO:0000313" key="4">
    <source>
        <dbReference type="EMBL" id="GGK51586.1"/>
    </source>
</evidence>
<dbReference type="RefSeq" id="WP_188915355.1">
    <property type="nucleotide sequence ID" value="NZ_BMMF01000015.1"/>
</dbReference>
<gene>
    <name evidence="4" type="ORF">GCM10011322_43270</name>
</gene>
<accession>A0A917QJ66</accession>
<dbReference type="Gene3D" id="3.10.580.10">
    <property type="entry name" value="CBS-domain"/>
    <property type="match status" value="1"/>
</dbReference>
<proteinExistence type="predicted"/>
<dbReference type="SUPFAM" id="SSF54631">
    <property type="entry name" value="CBS-domain pair"/>
    <property type="match status" value="1"/>
</dbReference>
<dbReference type="InterPro" id="IPR051257">
    <property type="entry name" value="Diverse_CBS-Domain"/>
</dbReference>